<gene>
    <name evidence="2" type="ORF">ND2E_0572</name>
</gene>
<comment type="caution">
    <text evidence="2">The sequence shown here is derived from an EMBL/GenBank/DDBJ whole genome shotgun (WGS) entry which is preliminary data.</text>
</comment>
<dbReference type="InterPro" id="IPR007418">
    <property type="entry name" value="DUF474"/>
</dbReference>
<feature type="transmembrane region" description="Helical" evidence="1">
    <location>
        <begin position="93"/>
        <end position="110"/>
    </location>
</feature>
<reference evidence="2 3" key="1">
    <citation type="submission" date="2014-08" db="EMBL/GenBank/DDBJ databases">
        <title>Genomic and Phenotypic Diversity of Colwellia psychrerythraea strains from Disparate Marine Basins.</title>
        <authorList>
            <person name="Techtmann S.M."/>
            <person name="Stelling S.C."/>
            <person name="Utturkar S.M."/>
            <person name="Alshibli N."/>
            <person name="Harris A."/>
            <person name="Brown S.D."/>
            <person name="Hazen T.C."/>
        </authorList>
    </citation>
    <scope>NUCLEOTIDE SEQUENCE [LARGE SCALE GENOMIC DNA]</scope>
    <source>
        <strain evidence="2 3">ND2E</strain>
    </source>
</reference>
<organism evidence="2 3">
    <name type="scientific">Colwellia psychrerythraea</name>
    <name type="common">Vibrio psychroerythus</name>
    <dbReference type="NCBI Taxonomy" id="28229"/>
    <lineage>
        <taxon>Bacteria</taxon>
        <taxon>Pseudomonadati</taxon>
        <taxon>Pseudomonadota</taxon>
        <taxon>Gammaproteobacteria</taxon>
        <taxon>Alteromonadales</taxon>
        <taxon>Colwelliaceae</taxon>
        <taxon>Colwellia</taxon>
    </lineage>
</organism>
<dbReference type="RefSeq" id="WP_033095607.1">
    <property type="nucleotide sequence ID" value="NZ_JQED01000055.1"/>
</dbReference>
<feature type="transmembrane region" description="Helical" evidence="1">
    <location>
        <begin position="54"/>
        <end position="73"/>
    </location>
</feature>
<feature type="transmembrane region" description="Helical" evidence="1">
    <location>
        <begin position="122"/>
        <end position="144"/>
    </location>
</feature>
<dbReference type="PIRSF" id="PIRSF015875">
    <property type="entry name" value="UCP015875"/>
    <property type="match status" value="1"/>
</dbReference>
<keyword evidence="1" id="KW-1133">Transmembrane helix</keyword>
<keyword evidence="1" id="KW-0812">Transmembrane</keyword>
<evidence type="ECO:0008006" key="4">
    <source>
        <dbReference type="Google" id="ProtNLM"/>
    </source>
</evidence>
<proteinExistence type="predicted"/>
<dbReference type="Proteomes" id="UP000029843">
    <property type="component" value="Unassembled WGS sequence"/>
</dbReference>
<evidence type="ECO:0000313" key="2">
    <source>
        <dbReference type="EMBL" id="KGJ87165.1"/>
    </source>
</evidence>
<dbReference type="OrthoDB" id="5955722at2"/>
<feature type="transmembrane region" description="Helical" evidence="1">
    <location>
        <begin position="6"/>
        <end position="28"/>
    </location>
</feature>
<sequence>MSYPILITIHLFSAVMFIGVVFFEVIFLESIRKRIASDVMAQVQEGITTKARQIMPYVLACLFLSGLAMANHHFPGFKEVMSSNFGQLLSVKMLLALSVLMHFFTAMYLSRHGKMSCSRFKFIHLSVFCHQVLIIFLAKNMFYITW</sequence>
<accession>A0A099KA74</accession>
<name>A0A099KA74_COLPS</name>
<dbReference type="PATRIC" id="fig|28229.4.peg.4057"/>
<keyword evidence="1" id="KW-0472">Membrane</keyword>
<dbReference type="AlphaFoldDB" id="A0A099KA74"/>
<dbReference type="EMBL" id="JQED01000055">
    <property type="protein sequence ID" value="KGJ87165.1"/>
    <property type="molecule type" value="Genomic_DNA"/>
</dbReference>
<evidence type="ECO:0000313" key="3">
    <source>
        <dbReference type="Proteomes" id="UP000029843"/>
    </source>
</evidence>
<protein>
    <recommendedName>
        <fullName evidence="4">Integral membrane protein</fullName>
    </recommendedName>
</protein>
<evidence type="ECO:0000256" key="1">
    <source>
        <dbReference type="SAM" id="Phobius"/>
    </source>
</evidence>